<feature type="compositionally biased region" description="Basic and acidic residues" evidence="1">
    <location>
        <begin position="205"/>
        <end position="227"/>
    </location>
</feature>
<evidence type="ECO:0000313" key="3">
    <source>
        <dbReference type="Proteomes" id="UP000028837"/>
    </source>
</evidence>
<feature type="region of interest" description="Disordered" evidence="1">
    <location>
        <begin position="67"/>
        <end position="227"/>
    </location>
</feature>
<evidence type="ECO:0000256" key="1">
    <source>
        <dbReference type="SAM" id="MobiDB-lite"/>
    </source>
</evidence>
<dbReference type="OrthoDB" id="10444485at2759"/>
<feature type="compositionally biased region" description="Basic and acidic residues" evidence="1">
    <location>
        <begin position="91"/>
        <end position="100"/>
    </location>
</feature>
<feature type="compositionally biased region" description="Basic and acidic residues" evidence="1">
    <location>
        <begin position="128"/>
        <end position="140"/>
    </location>
</feature>
<sequence length="271" mass="29750">MRGVSVEPQIVRVRRAKETLSTFSVGPLRLVLAFALSLGAEGSRSRCSLFFADADSEAEALQSVDVSSSASGERCTTEGLLQHQSPAEGADAERKEKRAIEIAVDSDDEATAEDVGPDRAGQITAAGERCERSSAEDRALEMSPGGLHVLSDQSPGVSGTDEDEALLAERREEASDASADTQTRAADVRREIRDPREEEQEEKENEERKKNGDEETKEKEAVETHTLDEKEKEAILQSLFVDFDEDEDPQHDACTVGRLLLLHSRLWLEIV</sequence>
<proteinExistence type="predicted"/>
<dbReference type="Proteomes" id="UP000028837">
    <property type="component" value="Unassembled WGS sequence"/>
</dbReference>
<dbReference type="AlphaFoldDB" id="A0A086KPQ2"/>
<organism evidence="2 3">
    <name type="scientific">Toxoplasma gondii GAB2-2007-GAL-DOM2</name>
    <dbReference type="NCBI Taxonomy" id="1130820"/>
    <lineage>
        <taxon>Eukaryota</taxon>
        <taxon>Sar</taxon>
        <taxon>Alveolata</taxon>
        <taxon>Apicomplexa</taxon>
        <taxon>Conoidasida</taxon>
        <taxon>Coccidia</taxon>
        <taxon>Eucoccidiorida</taxon>
        <taxon>Eimeriorina</taxon>
        <taxon>Sarcocystidae</taxon>
        <taxon>Toxoplasma</taxon>
    </lineage>
</organism>
<evidence type="ECO:0000313" key="2">
    <source>
        <dbReference type="EMBL" id="KFG46370.1"/>
    </source>
</evidence>
<accession>A0A086KPQ2</accession>
<dbReference type="VEuPathDB" id="ToxoDB:TGDOM2_249280"/>
<gene>
    <name evidence="2" type="ORF">TGDOM2_249280</name>
</gene>
<feature type="compositionally biased region" description="Basic and acidic residues" evidence="1">
    <location>
        <begin position="186"/>
        <end position="196"/>
    </location>
</feature>
<name>A0A086KPQ2_TOXGO</name>
<protein>
    <submittedName>
        <fullName evidence="2">Uncharacterized protein</fullName>
    </submittedName>
</protein>
<dbReference type="EMBL" id="AHZU02000282">
    <property type="protein sequence ID" value="KFG46370.1"/>
    <property type="molecule type" value="Genomic_DNA"/>
</dbReference>
<reference evidence="2 3" key="1">
    <citation type="submission" date="2014-02" db="EMBL/GenBank/DDBJ databases">
        <authorList>
            <person name="Sibley D."/>
            <person name="Venepally P."/>
            <person name="Karamycheva S."/>
            <person name="Hadjithomas M."/>
            <person name="Khan A."/>
            <person name="Brunk B."/>
            <person name="Roos D."/>
            <person name="Caler E."/>
            <person name="Lorenzi H."/>
        </authorList>
    </citation>
    <scope>NUCLEOTIDE SEQUENCE [LARGE SCALE GENOMIC DNA]</scope>
    <source>
        <strain evidence="2 3">GAB2-2007-GAL-DOM2</strain>
    </source>
</reference>
<comment type="caution">
    <text evidence="2">The sequence shown here is derived from an EMBL/GenBank/DDBJ whole genome shotgun (WGS) entry which is preliminary data.</text>
</comment>